<sequence length="253" mass="29986">MEIRTPNRLIDPETAGLFRKATELNLIYGIEIAIYIKNKDREMCFVIKESLVPRWDDNSKITKKQFGEQDCKYSGSWLYFDADFSSLYIRFGPCSFEPDHKEIRIGSPFNLTRFYDLFPQHSDPRQRRKAKPFFSSPIAVAELLVLVRKQFPSRFGDSFYIFQKSVPQWIELFNLLPSPFLLMPKRKFPPFSPRLNIGFRESLSGNFPSTYIPQRYPPSCILTIFEQMFEFQKRAIEYTSENDRPTKKPRWIK</sequence>
<name>A0A4P7NBH4_PYROR</name>
<reference evidence="1 2" key="1">
    <citation type="journal article" date="2019" name="Mol. Biol. Evol.">
        <title>Blast fungal genomes show frequent chromosomal changes, gene gains and losses, and effector gene turnover.</title>
        <authorList>
            <person name="Gomez Luciano L.B."/>
            <person name="Jason Tsai I."/>
            <person name="Chuma I."/>
            <person name="Tosa Y."/>
            <person name="Chen Y.H."/>
            <person name="Li J.Y."/>
            <person name="Li M.Y."/>
            <person name="Jade Lu M.Y."/>
            <person name="Nakayashiki H."/>
            <person name="Li W.H."/>
        </authorList>
    </citation>
    <scope>NUCLEOTIDE SEQUENCE [LARGE SCALE GENOMIC DNA]</scope>
    <source>
        <strain evidence="1">MZ5-1-6</strain>
    </source>
</reference>
<protein>
    <submittedName>
        <fullName evidence="1">Uncharacterized protein</fullName>
    </submittedName>
</protein>
<evidence type="ECO:0000313" key="2">
    <source>
        <dbReference type="Proteomes" id="UP000294847"/>
    </source>
</evidence>
<gene>
    <name evidence="1" type="ORF">PoMZ_02513</name>
</gene>
<dbReference type="Proteomes" id="UP000294847">
    <property type="component" value="Chromosome 2"/>
</dbReference>
<organism evidence="1 2">
    <name type="scientific">Pyricularia oryzae</name>
    <name type="common">Rice blast fungus</name>
    <name type="synonym">Magnaporthe oryzae</name>
    <dbReference type="NCBI Taxonomy" id="318829"/>
    <lineage>
        <taxon>Eukaryota</taxon>
        <taxon>Fungi</taxon>
        <taxon>Dikarya</taxon>
        <taxon>Ascomycota</taxon>
        <taxon>Pezizomycotina</taxon>
        <taxon>Sordariomycetes</taxon>
        <taxon>Sordariomycetidae</taxon>
        <taxon>Magnaporthales</taxon>
        <taxon>Pyriculariaceae</taxon>
        <taxon>Pyricularia</taxon>
    </lineage>
</organism>
<evidence type="ECO:0000313" key="1">
    <source>
        <dbReference type="EMBL" id="QBZ57584.1"/>
    </source>
</evidence>
<accession>A0A4P7NBH4</accession>
<dbReference type="AlphaFoldDB" id="A0A4P7NBH4"/>
<dbReference type="EMBL" id="CP034205">
    <property type="protein sequence ID" value="QBZ57584.1"/>
    <property type="molecule type" value="Genomic_DNA"/>
</dbReference>
<proteinExistence type="predicted"/>